<dbReference type="GeneID" id="111598782"/>
<evidence type="ECO:0000259" key="1">
    <source>
        <dbReference type="PROSITE" id="PS50191"/>
    </source>
</evidence>
<dbReference type="PROSITE" id="PS50191">
    <property type="entry name" value="CRAL_TRIO"/>
    <property type="match status" value="1"/>
</dbReference>
<dbReference type="OMA" id="DMKGITG"/>
<dbReference type="Pfam" id="PF00650">
    <property type="entry name" value="CRAL_TRIO"/>
    <property type="match status" value="1"/>
</dbReference>
<dbReference type="Proteomes" id="UP000504633">
    <property type="component" value="Unplaced"/>
</dbReference>
<feature type="domain" description="CRAL-TRIO" evidence="1">
    <location>
        <begin position="94"/>
        <end position="259"/>
    </location>
</feature>
<dbReference type="RefSeq" id="XP_023169964.2">
    <property type="nucleotide sequence ID" value="XM_023314196.2"/>
</dbReference>
<dbReference type="GO" id="GO:1902936">
    <property type="term" value="F:phosphatidylinositol bisphosphate binding"/>
    <property type="evidence" value="ECO:0007669"/>
    <property type="project" value="TreeGrafter"/>
</dbReference>
<dbReference type="Gene3D" id="3.40.525.10">
    <property type="entry name" value="CRAL-TRIO lipid binding domain"/>
    <property type="match status" value="1"/>
</dbReference>
<dbReference type="SUPFAM" id="SSF46938">
    <property type="entry name" value="CRAL/TRIO N-terminal domain"/>
    <property type="match status" value="1"/>
</dbReference>
<evidence type="ECO:0000313" key="4">
    <source>
        <dbReference type="RefSeq" id="XP_023169965.2"/>
    </source>
</evidence>
<protein>
    <submittedName>
        <fullName evidence="3 4">Retinol-binding protein pinta</fullName>
    </submittedName>
</protein>
<dbReference type="KEGG" id="dhe:111598782"/>
<dbReference type="Gene3D" id="1.20.5.1200">
    <property type="entry name" value="Alpha-tocopherol transfer"/>
    <property type="match status" value="1"/>
</dbReference>
<accession>A0A6J1M0G8</accession>
<evidence type="ECO:0000313" key="3">
    <source>
        <dbReference type="RefSeq" id="XP_023169964.2"/>
    </source>
</evidence>
<dbReference type="SUPFAM" id="SSF52087">
    <property type="entry name" value="CRAL/TRIO domain"/>
    <property type="match status" value="1"/>
</dbReference>
<dbReference type="GO" id="GO:0016020">
    <property type="term" value="C:membrane"/>
    <property type="evidence" value="ECO:0007669"/>
    <property type="project" value="TreeGrafter"/>
</dbReference>
<dbReference type="PANTHER" id="PTHR10174">
    <property type="entry name" value="ALPHA-TOCOPHEROL TRANSFER PROTEIN-RELATED"/>
    <property type="match status" value="1"/>
</dbReference>
<dbReference type="RefSeq" id="XP_023169965.2">
    <property type="nucleotide sequence ID" value="XM_023314197.2"/>
</dbReference>
<name>A0A6J1M0G8_DROHY</name>
<dbReference type="PANTHER" id="PTHR10174:SF216">
    <property type="entry name" value="CRAL-TRIO DOMAIN-CONTAINING PROTEIN-RELATED"/>
    <property type="match status" value="1"/>
</dbReference>
<proteinExistence type="predicted"/>
<sequence>MCTLRIRPLKPALQMIAVQELNEVPHRVADDVEALRDWVVRQPHLRGCTEDQFLLAFLRGTKFSLERAKQKYDRFYTLQASIPEVFNERRLATDPLVLDIIRSGILLRIPQHEDDTGPCVTIIRAGSYDTSKYKFQDIIRVGSMFGEIMMFEDENATISGYVEIMDMKGITGTHLFALQPELLRKFSAYADEAMPTRQKGIHFINVPPAFEAGFNTLKSFFPAKIKSRISVSSQPDAIFNIVSPDYLPLEYGGNHGVMEDISHAMETKLSAYAQYFLASQHFGTVEKFRDVNSQPQDKCCTFGAVGSFRKLEID</sequence>
<dbReference type="AlphaFoldDB" id="A0A6J1M0G8"/>
<keyword evidence="2" id="KW-1185">Reference proteome</keyword>
<dbReference type="Gene3D" id="1.10.8.20">
    <property type="entry name" value="N-terminal domain of phosphatidylinositol transfer protein sec14p"/>
    <property type="match status" value="1"/>
</dbReference>
<gene>
    <name evidence="3 4" type="primary">LOC111598782</name>
</gene>
<evidence type="ECO:0000313" key="2">
    <source>
        <dbReference type="Proteomes" id="UP000504633"/>
    </source>
</evidence>
<dbReference type="InterPro" id="IPR011074">
    <property type="entry name" value="CRAL/TRIO_N_dom"/>
</dbReference>
<dbReference type="InterPro" id="IPR036273">
    <property type="entry name" value="CRAL/TRIO_N_dom_sf"/>
</dbReference>
<dbReference type="InterPro" id="IPR001251">
    <property type="entry name" value="CRAL-TRIO_dom"/>
</dbReference>
<dbReference type="CDD" id="cd00170">
    <property type="entry name" value="SEC14"/>
    <property type="match status" value="1"/>
</dbReference>
<dbReference type="InterPro" id="IPR036865">
    <property type="entry name" value="CRAL-TRIO_dom_sf"/>
</dbReference>
<reference evidence="3 4" key="1">
    <citation type="submission" date="2025-04" db="UniProtKB">
        <authorList>
            <consortium name="RefSeq"/>
        </authorList>
    </citation>
    <scope>IDENTIFICATION</scope>
    <source>
        <strain evidence="3 4">15085-1641.00</strain>
        <tissue evidence="3 4">Whole body</tissue>
    </source>
</reference>
<dbReference type="SMART" id="SM01100">
    <property type="entry name" value="CRAL_TRIO_N"/>
    <property type="match status" value="1"/>
</dbReference>
<organism evidence="2 4">
    <name type="scientific">Drosophila hydei</name>
    <name type="common">Fruit fly</name>
    <dbReference type="NCBI Taxonomy" id="7224"/>
    <lineage>
        <taxon>Eukaryota</taxon>
        <taxon>Metazoa</taxon>
        <taxon>Ecdysozoa</taxon>
        <taxon>Arthropoda</taxon>
        <taxon>Hexapoda</taxon>
        <taxon>Insecta</taxon>
        <taxon>Pterygota</taxon>
        <taxon>Neoptera</taxon>
        <taxon>Endopterygota</taxon>
        <taxon>Diptera</taxon>
        <taxon>Brachycera</taxon>
        <taxon>Muscomorpha</taxon>
        <taxon>Ephydroidea</taxon>
        <taxon>Drosophilidae</taxon>
        <taxon>Drosophila</taxon>
    </lineage>
</organism>
<dbReference type="SMART" id="SM00516">
    <property type="entry name" value="SEC14"/>
    <property type="match status" value="1"/>
</dbReference>
<dbReference type="PRINTS" id="PR00180">
    <property type="entry name" value="CRETINALDHBP"/>
</dbReference>
<dbReference type="OrthoDB" id="6682367at2759"/>